<evidence type="ECO:0000313" key="3">
    <source>
        <dbReference type="EMBL" id="GAA2075573.1"/>
    </source>
</evidence>
<proteinExistence type="predicted"/>
<evidence type="ECO:0000259" key="2">
    <source>
        <dbReference type="Pfam" id="PF13193"/>
    </source>
</evidence>
<accession>A0ABN2VXE9</accession>
<dbReference type="PANTHER" id="PTHR24096">
    <property type="entry name" value="LONG-CHAIN-FATTY-ACID--COA LIGASE"/>
    <property type="match status" value="1"/>
</dbReference>
<dbReference type="Pfam" id="PF00501">
    <property type="entry name" value="AMP-binding"/>
    <property type="match status" value="1"/>
</dbReference>
<name>A0ABN2VXE9_9ACTN</name>
<dbReference type="GO" id="GO:0016874">
    <property type="term" value="F:ligase activity"/>
    <property type="evidence" value="ECO:0007669"/>
    <property type="project" value="UniProtKB-KW"/>
</dbReference>
<dbReference type="Gene3D" id="3.40.50.12780">
    <property type="entry name" value="N-terminal domain of ligase-like"/>
    <property type="match status" value="1"/>
</dbReference>
<dbReference type="Proteomes" id="UP001501480">
    <property type="component" value="Unassembled WGS sequence"/>
</dbReference>
<dbReference type="InterPro" id="IPR025110">
    <property type="entry name" value="AMP-bd_C"/>
</dbReference>
<evidence type="ECO:0000259" key="1">
    <source>
        <dbReference type="Pfam" id="PF00501"/>
    </source>
</evidence>
<dbReference type="SUPFAM" id="SSF56801">
    <property type="entry name" value="Acetyl-CoA synthetase-like"/>
    <property type="match status" value="1"/>
</dbReference>
<gene>
    <name evidence="3" type="ORF">GCM10009821_13390</name>
</gene>
<reference evidence="3 4" key="1">
    <citation type="journal article" date="2019" name="Int. J. Syst. Evol. Microbiol.">
        <title>The Global Catalogue of Microorganisms (GCM) 10K type strain sequencing project: providing services to taxonomists for standard genome sequencing and annotation.</title>
        <authorList>
            <consortium name="The Broad Institute Genomics Platform"/>
            <consortium name="The Broad Institute Genome Sequencing Center for Infectious Disease"/>
            <person name="Wu L."/>
            <person name="Ma J."/>
        </authorList>
    </citation>
    <scope>NUCLEOTIDE SEQUENCE [LARGE SCALE GENOMIC DNA]</scope>
    <source>
        <strain evidence="3 4">JCM 15749</strain>
    </source>
</reference>
<protein>
    <submittedName>
        <fullName evidence="3">Long-chain fatty acid--CoA ligase</fullName>
    </submittedName>
</protein>
<sequence length="522" mass="53591">MISNVADLLRTAAASTPGAVALVETEPVRRELTWADLDAAVDDLARGLTARGLRAGHRVALVAGNRIDMVVAYLATVRGGMVAVPVNPRADVAEVARMVTESGARLAIADDRGAPLVRAAALAAVDLVVAGADPAAGETSVDDLVAAAPPSTPMAPPDAEARAAILFTSGRGGPSRGAILTHRALLANIEQLTALQGPTSDDVLLGLLPLHHVYGLNVILGQALHAGARLVLVDGFRSDVLLRTIAEEGVTILPIAPPVVAAWAGRSDVREALAGVRSVVSGAGVLEPDLADAFTASAGHVIEQGYGHTEAGPVIASTLVGADDRPAGTGPRPGRVGRPLPGIELEIVEERTRPAEPGDPGEIRIRGANLFSGYWPDGADGPDADGWYLTGDIGYLDDDGELVVRDRLSELVVVSGFSVYPSEVEEVLSGVGGVQEVAVVGTPSATTGQAVVAFVVAEDGLADDDVVERVRAVASESLARFKQPSEVVVVHDLPRSSGTVAKGRLRAMARSEILGLGAEPAS</sequence>
<keyword evidence="4" id="KW-1185">Reference proteome</keyword>
<comment type="caution">
    <text evidence="3">The sequence shown here is derived from an EMBL/GenBank/DDBJ whole genome shotgun (WGS) entry which is preliminary data.</text>
</comment>
<evidence type="ECO:0000313" key="4">
    <source>
        <dbReference type="Proteomes" id="UP001501480"/>
    </source>
</evidence>
<keyword evidence="3" id="KW-0436">Ligase</keyword>
<dbReference type="InterPro" id="IPR042099">
    <property type="entry name" value="ANL_N_sf"/>
</dbReference>
<organism evidence="3 4">
    <name type="scientific">Aeromicrobium halocynthiae</name>
    <dbReference type="NCBI Taxonomy" id="560557"/>
    <lineage>
        <taxon>Bacteria</taxon>
        <taxon>Bacillati</taxon>
        <taxon>Actinomycetota</taxon>
        <taxon>Actinomycetes</taxon>
        <taxon>Propionibacteriales</taxon>
        <taxon>Nocardioidaceae</taxon>
        <taxon>Aeromicrobium</taxon>
    </lineage>
</organism>
<dbReference type="EMBL" id="BAAAPY010000003">
    <property type="protein sequence ID" value="GAA2075573.1"/>
    <property type="molecule type" value="Genomic_DNA"/>
</dbReference>
<feature type="domain" description="AMP-dependent synthetase/ligase" evidence="1">
    <location>
        <begin position="10"/>
        <end position="375"/>
    </location>
</feature>
<feature type="domain" description="AMP-binding enzyme C-terminal" evidence="2">
    <location>
        <begin position="423"/>
        <end position="496"/>
    </location>
</feature>
<dbReference type="Pfam" id="PF13193">
    <property type="entry name" value="AMP-binding_C"/>
    <property type="match status" value="1"/>
</dbReference>
<dbReference type="Gene3D" id="3.30.300.30">
    <property type="match status" value="1"/>
</dbReference>
<dbReference type="InterPro" id="IPR045851">
    <property type="entry name" value="AMP-bd_C_sf"/>
</dbReference>
<dbReference type="RefSeq" id="WP_344326203.1">
    <property type="nucleotide sequence ID" value="NZ_BAAAPY010000003.1"/>
</dbReference>
<dbReference type="InterPro" id="IPR000873">
    <property type="entry name" value="AMP-dep_synth/lig_dom"/>
</dbReference>